<dbReference type="Pfam" id="PF01734">
    <property type="entry name" value="Patatin"/>
    <property type="match status" value="1"/>
</dbReference>
<protein>
    <submittedName>
        <fullName evidence="6">NTE family protein RssA</fullName>
    </submittedName>
</protein>
<dbReference type="InterPro" id="IPR045943">
    <property type="entry name" value="DUF6363"/>
</dbReference>
<feature type="short sequence motif" description="GXGXXG" evidence="4">
    <location>
        <begin position="10"/>
        <end position="15"/>
    </location>
</feature>
<comment type="caution">
    <text evidence="6">The sequence shown here is derived from an EMBL/GenBank/DDBJ whole genome shotgun (WGS) entry which is preliminary data.</text>
</comment>
<dbReference type="GO" id="GO:0016042">
    <property type="term" value="P:lipid catabolic process"/>
    <property type="evidence" value="ECO:0007669"/>
    <property type="project" value="UniProtKB-UniRule"/>
</dbReference>
<dbReference type="SUPFAM" id="SSF52151">
    <property type="entry name" value="FabD/lysophospholipase-like"/>
    <property type="match status" value="1"/>
</dbReference>
<dbReference type="PANTHER" id="PTHR14226">
    <property type="entry name" value="NEUROPATHY TARGET ESTERASE/SWISS CHEESE D.MELANOGASTER"/>
    <property type="match status" value="1"/>
</dbReference>
<dbReference type="Proteomes" id="UP000239706">
    <property type="component" value="Unassembled WGS sequence"/>
</dbReference>
<proteinExistence type="predicted"/>
<evidence type="ECO:0000313" key="7">
    <source>
        <dbReference type="Proteomes" id="UP000239706"/>
    </source>
</evidence>
<evidence type="ECO:0000313" key="6">
    <source>
        <dbReference type="EMBL" id="PRR78257.1"/>
    </source>
</evidence>
<accession>A0A2T0B3C2</accession>
<dbReference type="PANTHER" id="PTHR14226:SF25">
    <property type="entry name" value="PHOSPHOESTERASE"/>
    <property type="match status" value="1"/>
</dbReference>
<keyword evidence="7" id="KW-1185">Reference proteome</keyword>
<feature type="short sequence motif" description="GXSXG" evidence="4">
    <location>
        <begin position="37"/>
        <end position="41"/>
    </location>
</feature>
<dbReference type="Gene3D" id="3.40.1090.10">
    <property type="entry name" value="Cytosolic phospholipase A2 catalytic domain"/>
    <property type="match status" value="2"/>
</dbReference>
<dbReference type="InterPro" id="IPR037483">
    <property type="entry name" value="YjjU-like"/>
</dbReference>
<dbReference type="OrthoDB" id="9802424at2"/>
<evidence type="ECO:0000256" key="1">
    <source>
        <dbReference type="ARBA" id="ARBA00022801"/>
    </source>
</evidence>
<dbReference type="RefSeq" id="WP_106063777.1">
    <property type="nucleotide sequence ID" value="NZ_PVXO01000047.1"/>
</dbReference>
<evidence type="ECO:0000256" key="3">
    <source>
        <dbReference type="ARBA" id="ARBA00023098"/>
    </source>
</evidence>
<dbReference type="InterPro" id="IPR050301">
    <property type="entry name" value="NTE"/>
</dbReference>
<dbReference type="InterPro" id="IPR016035">
    <property type="entry name" value="Acyl_Trfase/lysoPLipase"/>
</dbReference>
<dbReference type="EMBL" id="PVXO01000047">
    <property type="protein sequence ID" value="PRR78257.1"/>
    <property type="molecule type" value="Genomic_DNA"/>
</dbReference>
<keyword evidence="2 4" id="KW-0442">Lipid degradation</keyword>
<dbReference type="GO" id="GO:0016787">
    <property type="term" value="F:hydrolase activity"/>
    <property type="evidence" value="ECO:0007669"/>
    <property type="project" value="UniProtKB-UniRule"/>
</dbReference>
<evidence type="ECO:0000259" key="5">
    <source>
        <dbReference type="PROSITE" id="PS51635"/>
    </source>
</evidence>
<reference evidence="6 7" key="1">
    <citation type="submission" date="2018-03" db="EMBL/GenBank/DDBJ databases">
        <title>Genome sequence of Clostridium liquoris DSM 100320.</title>
        <authorList>
            <person name="Poehlein A."/>
            <person name="Daniel R."/>
        </authorList>
    </citation>
    <scope>NUCLEOTIDE SEQUENCE [LARGE SCALE GENOMIC DNA]</scope>
    <source>
        <strain evidence="6 7">DSM 100320</strain>
    </source>
</reference>
<keyword evidence="3 4" id="KW-0443">Lipid metabolism</keyword>
<feature type="domain" description="PNPLA" evidence="5">
    <location>
        <begin position="6"/>
        <end position="172"/>
    </location>
</feature>
<name>A0A2T0B3C2_9CLOT</name>
<dbReference type="PROSITE" id="PS51635">
    <property type="entry name" value="PNPLA"/>
    <property type="match status" value="1"/>
</dbReference>
<sequence length="282" mass="32614">MEKVGLVLEGGGMRGVYTAGILDFFMEKNLYFPYVIGVSMGACNAASYISRQIGRNKAVTINYVNDPRYIGYRNFLKCKSIFGIDFIYNEIPYKLEPFDFDTFSNSKEKLIIVATDCHTGKPIYFNKDEHKDILTIIRASSSLPFISPIVKYKDMCLLDGGISDSIPINKSIKDGNNKNVIILTRPKGYRKEPFKGKKLLKKVYSGYDGLINSIENRYRMYNATLDYIEKLEREKKAIVIRPKENLKVGRLEKNKEKLEKLYRFGYRDAKKYYDEVIKWAII</sequence>
<feature type="active site" description="Proton acceptor" evidence="4">
    <location>
        <position position="159"/>
    </location>
</feature>
<organism evidence="6 7">
    <name type="scientific">Clostridium liquoris</name>
    <dbReference type="NCBI Taxonomy" id="1289519"/>
    <lineage>
        <taxon>Bacteria</taxon>
        <taxon>Bacillati</taxon>
        <taxon>Bacillota</taxon>
        <taxon>Clostridia</taxon>
        <taxon>Eubacteriales</taxon>
        <taxon>Clostridiaceae</taxon>
        <taxon>Clostridium</taxon>
    </lineage>
</organism>
<feature type="active site" description="Nucleophile" evidence="4">
    <location>
        <position position="39"/>
    </location>
</feature>
<dbReference type="CDD" id="cd07208">
    <property type="entry name" value="Pat_hypo_Ecoli_yjju_like"/>
    <property type="match status" value="1"/>
</dbReference>
<dbReference type="AlphaFoldDB" id="A0A2T0B3C2"/>
<feature type="short sequence motif" description="DGA/G" evidence="4">
    <location>
        <begin position="159"/>
        <end position="161"/>
    </location>
</feature>
<keyword evidence="1 4" id="KW-0378">Hydrolase</keyword>
<evidence type="ECO:0000256" key="4">
    <source>
        <dbReference type="PROSITE-ProRule" id="PRU01161"/>
    </source>
</evidence>
<dbReference type="InterPro" id="IPR002641">
    <property type="entry name" value="PNPLA_dom"/>
</dbReference>
<gene>
    <name evidence="6" type="primary">rssA</name>
    <name evidence="6" type="ORF">CLLI_16840</name>
</gene>
<evidence type="ECO:0000256" key="2">
    <source>
        <dbReference type="ARBA" id="ARBA00022963"/>
    </source>
</evidence>
<dbReference type="Pfam" id="PF19890">
    <property type="entry name" value="DUF6363"/>
    <property type="match status" value="1"/>
</dbReference>